<sequence>MLFNTSKLPVFSGLNYTQRMLALEMAKEKLPLPKKAVLHTIKFLLIAPVFFLIANDQSWSVLAWIFLLFLLYPLVTKPLSIYFVRSYLSECVEQIKQSDDKTS</sequence>
<dbReference type="Proteomes" id="UP000239007">
    <property type="component" value="Unassembled WGS sequence"/>
</dbReference>
<proteinExistence type="predicted"/>
<evidence type="ECO:0000313" key="3">
    <source>
        <dbReference type="Proteomes" id="UP000239007"/>
    </source>
</evidence>
<dbReference type="EMBL" id="MSCH01000003">
    <property type="protein sequence ID" value="PQJ53722.1"/>
    <property type="molecule type" value="Genomic_DNA"/>
</dbReference>
<dbReference type="InterPro" id="IPR046168">
    <property type="entry name" value="DUF6170"/>
</dbReference>
<keyword evidence="1" id="KW-1133">Transmembrane helix</keyword>
<evidence type="ECO:0000313" key="2">
    <source>
        <dbReference type="EMBL" id="PQJ53722.1"/>
    </source>
</evidence>
<keyword evidence="1" id="KW-0812">Transmembrane</keyword>
<dbReference type="RefSeq" id="WP_105052216.1">
    <property type="nucleotide sequence ID" value="NZ_BMYG01000002.1"/>
</dbReference>
<dbReference type="Pfam" id="PF19667">
    <property type="entry name" value="DUF6170"/>
    <property type="match status" value="1"/>
</dbReference>
<gene>
    <name evidence="2" type="ORF">BTO11_08615</name>
</gene>
<keyword evidence="3" id="KW-1185">Reference proteome</keyword>
<protein>
    <submittedName>
        <fullName evidence="2">Uncharacterized protein</fullName>
    </submittedName>
</protein>
<keyword evidence="1" id="KW-0472">Membrane</keyword>
<organism evidence="2 3">
    <name type="scientific">Psychrosphaera saromensis</name>
    <dbReference type="NCBI Taxonomy" id="716813"/>
    <lineage>
        <taxon>Bacteria</taxon>
        <taxon>Pseudomonadati</taxon>
        <taxon>Pseudomonadota</taxon>
        <taxon>Gammaproteobacteria</taxon>
        <taxon>Alteromonadales</taxon>
        <taxon>Pseudoalteromonadaceae</taxon>
        <taxon>Psychrosphaera</taxon>
    </lineage>
</organism>
<feature type="transmembrane region" description="Helical" evidence="1">
    <location>
        <begin position="36"/>
        <end position="53"/>
    </location>
</feature>
<feature type="transmembrane region" description="Helical" evidence="1">
    <location>
        <begin position="59"/>
        <end position="75"/>
    </location>
</feature>
<dbReference type="OrthoDB" id="6314641at2"/>
<name>A0A2S7UW38_9GAMM</name>
<reference evidence="2 3" key="1">
    <citation type="submission" date="2016-12" db="EMBL/GenBank/DDBJ databases">
        <title>Diversity of luminous bacteria.</title>
        <authorList>
            <person name="Yoshizawa S."/>
            <person name="Kogure K."/>
        </authorList>
    </citation>
    <scope>NUCLEOTIDE SEQUENCE [LARGE SCALE GENOMIC DNA]</scope>
    <source>
        <strain evidence="2 3">SA4-48</strain>
    </source>
</reference>
<dbReference type="AlphaFoldDB" id="A0A2S7UW38"/>
<comment type="caution">
    <text evidence="2">The sequence shown here is derived from an EMBL/GenBank/DDBJ whole genome shotgun (WGS) entry which is preliminary data.</text>
</comment>
<evidence type="ECO:0000256" key="1">
    <source>
        <dbReference type="SAM" id="Phobius"/>
    </source>
</evidence>
<accession>A0A2S7UW38</accession>